<feature type="transmembrane region" description="Helical" evidence="9">
    <location>
        <begin position="141"/>
        <end position="162"/>
    </location>
</feature>
<comment type="caution">
    <text evidence="11">The sequence shown here is derived from an EMBL/GenBank/DDBJ whole genome shotgun (WGS) entry which is preliminary data.</text>
</comment>
<evidence type="ECO:0000313" key="11">
    <source>
        <dbReference type="EMBL" id="RNA18204.1"/>
    </source>
</evidence>
<evidence type="ECO:0000256" key="7">
    <source>
        <dbReference type="ARBA" id="ARBA00023224"/>
    </source>
</evidence>
<feature type="transmembrane region" description="Helical" evidence="9">
    <location>
        <begin position="102"/>
        <end position="120"/>
    </location>
</feature>
<dbReference type="STRING" id="10195.A0A3M7R4A4"/>
<accession>A0A3M7R4A4</accession>
<dbReference type="InterPro" id="IPR000276">
    <property type="entry name" value="GPCR_Rhodpsn"/>
</dbReference>
<keyword evidence="7 8" id="KW-0807">Transducer</keyword>
<name>A0A3M7R4A4_BRAPC</name>
<dbReference type="EMBL" id="REGN01004294">
    <property type="protein sequence ID" value="RNA18204.1"/>
    <property type="molecule type" value="Genomic_DNA"/>
</dbReference>
<evidence type="ECO:0000256" key="5">
    <source>
        <dbReference type="ARBA" id="ARBA00023136"/>
    </source>
</evidence>
<evidence type="ECO:0000313" key="12">
    <source>
        <dbReference type="Proteomes" id="UP000276133"/>
    </source>
</evidence>
<dbReference type="SUPFAM" id="SSF81321">
    <property type="entry name" value="Family A G protein-coupled receptor-like"/>
    <property type="match status" value="1"/>
</dbReference>
<dbReference type="Proteomes" id="UP000276133">
    <property type="component" value="Unassembled WGS sequence"/>
</dbReference>
<dbReference type="InterPro" id="IPR050125">
    <property type="entry name" value="GPCR_opsins"/>
</dbReference>
<evidence type="ECO:0000256" key="9">
    <source>
        <dbReference type="SAM" id="Phobius"/>
    </source>
</evidence>
<keyword evidence="12" id="KW-1185">Reference proteome</keyword>
<gene>
    <name evidence="11" type="ORF">BpHYR1_032650</name>
</gene>
<dbReference type="PROSITE" id="PS50262">
    <property type="entry name" value="G_PROTEIN_RECEP_F1_2"/>
    <property type="match status" value="1"/>
</dbReference>
<dbReference type="Gene3D" id="1.20.1070.10">
    <property type="entry name" value="Rhodopsin 7-helix transmembrane proteins"/>
    <property type="match status" value="1"/>
</dbReference>
<reference evidence="11 12" key="1">
    <citation type="journal article" date="2018" name="Sci. Rep.">
        <title>Genomic signatures of local adaptation to the degree of environmental predictability in rotifers.</title>
        <authorList>
            <person name="Franch-Gras L."/>
            <person name="Hahn C."/>
            <person name="Garcia-Roger E.M."/>
            <person name="Carmona M.J."/>
            <person name="Serra M."/>
            <person name="Gomez A."/>
        </authorList>
    </citation>
    <scope>NUCLEOTIDE SEQUENCE [LARGE SCALE GENOMIC DNA]</scope>
    <source>
        <strain evidence="11">HYR1</strain>
    </source>
</reference>
<dbReference type="PANTHER" id="PTHR24240">
    <property type="entry name" value="OPSIN"/>
    <property type="match status" value="1"/>
</dbReference>
<evidence type="ECO:0000256" key="8">
    <source>
        <dbReference type="RuleBase" id="RU000688"/>
    </source>
</evidence>
<feature type="transmembrane region" description="Helical" evidence="9">
    <location>
        <begin position="190"/>
        <end position="213"/>
    </location>
</feature>
<evidence type="ECO:0000259" key="10">
    <source>
        <dbReference type="PROSITE" id="PS50262"/>
    </source>
</evidence>
<feature type="non-terminal residue" evidence="11">
    <location>
        <position position="248"/>
    </location>
</feature>
<dbReference type="GO" id="GO:0016020">
    <property type="term" value="C:membrane"/>
    <property type="evidence" value="ECO:0007669"/>
    <property type="project" value="UniProtKB-SubCell"/>
</dbReference>
<sequence>MSNNTTNRYIDKYSLDSPVECYKLNLIGILCILIFVLSTFFNSALLWTFIRNKSLRTSLNIFIIALAGFNLFGTIVELPFIIVSNLSCRWIFGKFGCIFSAFIMYFIGCTSIYLMAAISFERFYIIYKPMSIRNVNSRTNLLVILACSVNGLMWASFPLLGWSHYSLEGAYTSCAVEWKERSLNVSSYNIAIFFLVFLIPLFLIVTSNTKLIFIVRSLPAKMKATQDVQTKKRVASERYLTIILMIVI</sequence>
<comment type="similarity">
    <text evidence="8">Belongs to the G-protein coupled receptor 1 family.</text>
</comment>
<keyword evidence="3 9" id="KW-1133">Transmembrane helix</keyword>
<feature type="transmembrane region" description="Helical" evidence="9">
    <location>
        <begin position="61"/>
        <end position="82"/>
    </location>
</feature>
<organism evidence="11 12">
    <name type="scientific">Brachionus plicatilis</name>
    <name type="common">Marine rotifer</name>
    <name type="synonym">Brachionus muelleri</name>
    <dbReference type="NCBI Taxonomy" id="10195"/>
    <lineage>
        <taxon>Eukaryota</taxon>
        <taxon>Metazoa</taxon>
        <taxon>Spiralia</taxon>
        <taxon>Gnathifera</taxon>
        <taxon>Rotifera</taxon>
        <taxon>Eurotatoria</taxon>
        <taxon>Monogononta</taxon>
        <taxon>Pseudotrocha</taxon>
        <taxon>Ploima</taxon>
        <taxon>Brachionidae</taxon>
        <taxon>Brachionus</taxon>
    </lineage>
</organism>
<dbReference type="PROSITE" id="PS00237">
    <property type="entry name" value="G_PROTEIN_RECEP_F1_1"/>
    <property type="match status" value="1"/>
</dbReference>
<dbReference type="GO" id="GO:0004930">
    <property type="term" value="F:G protein-coupled receptor activity"/>
    <property type="evidence" value="ECO:0007669"/>
    <property type="project" value="UniProtKB-KW"/>
</dbReference>
<evidence type="ECO:0000256" key="6">
    <source>
        <dbReference type="ARBA" id="ARBA00023170"/>
    </source>
</evidence>
<evidence type="ECO:0000256" key="1">
    <source>
        <dbReference type="ARBA" id="ARBA00004141"/>
    </source>
</evidence>
<evidence type="ECO:0000256" key="4">
    <source>
        <dbReference type="ARBA" id="ARBA00023040"/>
    </source>
</evidence>
<comment type="subcellular location">
    <subcellularLocation>
        <location evidence="1">Membrane</location>
        <topology evidence="1">Multi-pass membrane protein</topology>
    </subcellularLocation>
</comment>
<keyword evidence="2 8" id="KW-0812">Transmembrane</keyword>
<evidence type="ECO:0000256" key="3">
    <source>
        <dbReference type="ARBA" id="ARBA00022989"/>
    </source>
</evidence>
<dbReference type="PRINTS" id="PR00237">
    <property type="entry name" value="GPCRRHODOPSN"/>
</dbReference>
<dbReference type="InterPro" id="IPR017452">
    <property type="entry name" value="GPCR_Rhodpsn_7TM"/>
</dbReference>
<dbReference type="AlphaFoldDB" id="A0A3M7R4A4"/>
<proteinExistence type="inferred from homology"/>
<keyword evidence="5 9" id="KW-0472">Membrane</keyword>
<keyword evidence="4 8" id="KW-0297">G-protein coupled receptor</keyword>
<protein>
    <submittedName>
        <fullName evidence="11">Melanopsin</fullName>
    </submittedName>
</protein>
<feature type="domain" description="G-protein coupled receptors family 1 profile" evidence="10">
    <location>
        <begin position="41"/>
        <end position="248"/>
    </location>
</feature>
<evidence type="ECO:0000256" key="2">
    <source>
        <dbReference type="ARBA" id="ARBA00022692"/>
    </source>
</evidence>
<dbReference type="OrthoDB" id="2101615at2759"/>
<feature type="transmembrane region" description="Helical" evidence="9">
    <location>
        <begin position="26"/>
        <end position="49"/>
    </location>
</feature>
<dbReference type="Pfam" id="PF00001">
    <property type="entry name" value="7tm_1"/>
    <property type="match status" value="1"/>
</dbReference>
<keyword evidence="6 8" id="KW-0675">Receptor</keyword>